<dbReference type="PANTHER" id="PTHR34406">
    <property type="entry name" value="PROTEIN YCEI"/>
    <property type="match status" value="1"/>
</dbReference>
<accession>A0AB33Z1Q6</accession>
<name>A0AB33Z1Q6_9GAMM</name>
<dbReference type="Gene3D" id="2.40.128.110">
    <property type="entry name" value="Lipid/polyisoprenoid-binding, YceI-like"/>
    <property type="match status" value="1"/>
</dbReference>
<evidence type="ECO:0000313" key="3">
    <source>
        <dbReference type="EMBL" id="EPD13152.1"/>
    </source>
</evidence>
<dbReference type="SMART" id="SM00867">
    <property type="entry name" value="YceI"/>
    <property type="match status" value="1"/>
</dbReference>
<dbReference type="PIRSF" id="PIRSF029811">
    <property type="entry name" value="UCP029811"/>
    <property type="match status" value="1"/>
</dbReference>
<keyword evidence="1" id="KW-0732">Signal</keyword>
<dbReference type="Pfam" id="PF04264">
    <property type="entry name" value="YceI"/>
    <property type="match status" value="1"/>
</dbReference>
<dbReference type="InterPro" id="IPR036761">
    <property type="entry name" value="TTHA0802/YceI-like_sf"/>
</dbReference>
<dbReference type="InterPro" id="IPR007372">
    <property type="entry name" value="Lipid/polyisoprenoid-bd_YceI"/>
</dbReference>
<sequence>MRIKQLILLISLLCLSLAAQAGYQLDNTASSLYFVSIKKNTIGEVHSFDSLSGYVDNNGAASVTINLASVKTNIEIRDERMKSLLFETAAFPIAEVSTNIEVGAITSLNIGERLVMPVALTLNLHGQSVAVQTQLQVIAVNGGISVSTIKPIMLNAMDFGLTEGVKALMEIASLPSIATAVPVSFNLVFKAD</sequence>
<evidence type="ECO:0000256" key="1">
    <source>
        <dbReference type="SAM" id="SignalP"/>
    </source>
</evidence>
<dbReference type="Proteomes" id="UP000015462">
    <property type="component" value="Unassembled WGS sequence"/>
</dbReference>
<evidence type="ECO:0000259" key="2">
    <source>
        <dbReference type="SMART" id="SM00867"/>
    </source>
</evidence>
<dbReference type="SUPFAM" id="SSF101874">
    <property type="entry name" value="YceI-like"/>
    <property type="match status" value="1"/>
</dbReference>
<organism evidence="3 4">
    <name type="scientific">Cycloclasticus pugetii</name>
    <dbReference type="NCBI Taxonomy" id="34068"/>
    <lineage>
        <taxon>Bacteria</taxon>
        <taxon>Pseudomonadati</taxon>
        <taxon>Pseudomonadota</taxon>
        <taxon>Gammaproteobacteria</taxon>
        <taxon>Thiotrichales</taxon>
        <taxon>Piscirickettsiaceae</taxon>
        <taxon>Cycloclasticus</taxon>
    </lineage>
</organism>
<feature type="chain" id="PRO_5044346475" description="Lipid/polyisoprenoid-binding YceI-like domain-containing protein" evidence="1">
    <location>
        <begin position="22"/>
        <end position="192"/>
    </location>
</feature>
<evidence type="ECO:0000313" key="4">
    <source>
        <dbReference type="Proteomes" id="UP000015462"/>
    </source>
</evidence>
<feature type="domain" description="Lipid/polyisoprenoid-binding YceI-like" evidence="2">
    <location>
        <begin position="22"/>
        <end position="190"/>
    </location>
</feature>
<dbReference type="EMBL" id="ASHL01000004">
    <property type="protein sequence ID" value="EPD13152.1"/>
    <property type="molecule type" value="Genomic_DNA"/>
</dbReference>
<dbReference type="PANTHER" id="PTHR34406:SF1">
    <property type="entry name" value="PROTEIN YCEI"/>
    <property type="match status" value="1"/>
</dbReference>
<dbReference type="AlphaFoldDB" id="A0AB33Z1Q6"/>
<protein>
    <recommendedName>
        <fullName evidence="2">Lipid/polyisoprenoid-binding YceI-like domain-containing protein</fullName>
    </recommendedName>
</protein>
<dbReference type="RefSeq" id="WP_016390300.1">
    <property type="nucleotide sequence ID" value="NZ_KE646807.1"/>
</dbReference>
<feature type="signal peptide" evidence="1">
    <location>
        <begin position="1"/>
        <end position="21"/>
    </location>
</feature>
<proteinExistence type="predicted"/>
<dbReference type="InterPro" id="IPR027016">
    <property type="entry name" value="UCP029811"/>
</dbReference>
<comment type="caution">
    <text evidence="3">The sequence shown here is derived from an EMBL/GenBank/DDBJ whole genome shotgun (WGS) entry which is preliminary data.</text>
</comment>
<reference evidence="3 4" key="1">
    <citation type="journal article" date="2013" name="Genome Announc.">
        <title>Genome Sequence of the Pyrene- and Fluoranthene-Degrading Bacterium Cycloclasticus sp. Strain PY97M.</title>
        <authorList>
            <person name="Cui Z."/>
            <person name="Xu G."/>
            <person name="Li Q."/>
            <person name="Gao W."/>
            <person name="Zheng L."/>
        </authorList>
    </citation>
    <scope>NUCLEOTIDE SEQUENCE [LARGE SCALE GENOMIC DNA]</scope>
    <source>
        <strain evidence="3 4">PY97M</strain>
    </source>
</reference>
<gene>
    <name evidence="3" type="ORF">L196_05905</name>
</gene>
<keyword evidence="4" id="KW-1185">Reference proteome</keyword>